<evidence type="ECO:0000256" key="2">
    <source>
        <dbReference type="SAM" id="SignalP"/>
    </source>
</evidence>
<dbReference type="KEGG" id="dwi:6648655"/>
<dbReference type="InParanoid" id="B4NDX6"/>
<evidence type="ECO:0000313" key="4">
    <source>
        <dbReference type="Proteomes" id="UP000007798"/>
    </source>
</evidence>
<dbReference type="STRING" id="7260.B4NDX6"/>
<keyword evidence="2" id="KW-0732">Signal</keyword>
<gene>
    <name evidence="3" type="primary">Dwil\GK18853</name>
    <name evidence="3" type="ORF">Dwil_GK18853</name>
</gene>
<dbReference type="eggNOG" id="ENOG502T9ED">
    <property type="taxonomic scope" value="Eukaryota"/>
</dbReference>
<evidence type="ECO:0000313" key="3">
    <source>
        <dbReference type="EMBL" id="EDW81945.2"/>
    </source>
</evidence>
<feature type="region of interest" description="Disordered" evidence="1">
    <location>
        <begin position="75"/>
        <end position="94"/>
    </location>
</feature>
<protein>
    <submittedName>
        <fullName evidence="3">Uncharacterized protein</fullName>
    </submittedName>
</protein>
<dbReference type="EMBL" id="CH964239">
    <property type="protein sequence ID" value="EDW81945.2"/>
    <property type="molecule type" value="Genomic_DNA"/>
</dbReference>
<sequence>MNRHMWIFIHILTLATATVASNCNRVRSSWNDEDNIISDQSGHIDLSQLSDQQLDQLMKQLQQKVDTMEFQNPQDASYLEGNDDNDDDHRGSSRPWNKIQRIIRRQLVRIPKRYLKKFLRQFGLARSGSSSSISTKTYKTAIIQPQLYYLIPLD</sequence>
<feature type="signal peptide" evidence="2">
    <location>
        <begin position="1"/>
        <end position="20"/>
    </location>
</feature>
<evidence type="ECO:0000256" key="1">
    <source>
        <dbReference type="SAM" id="MobiDB-lite"/>
    </source>
</evidence>
<dbReference type="OrthoDB" id="7978767at2759"/>
<keyword evidence="4" id="KW-1185">Reference proteome</keyword>
<name>B4NDX6_DROWI</name>
<dbReference type="HOGENOM" id="CLU_1724222_0_0_1"/>
<proteinExistence type="predicted"/>
<dbReference type="AlphaFoldDB" id="B4NDX6"/>
<dbReference type="Proteomes" id="UP000007798">
    <property type="component" value="Unassembled WGS sequence"/>
</dbReference>
<reference evidence="3 4" key="1">
    <citation type="journal article" date="2007" name="Nature">
        <title>Evolution of genes and genomes on the Drosophila phylogeny.</title>
        <authorList>
            <consortium name="Drosophila 12 Genomes Consortium"/>
            <person name="Clark A.G."/>
            <person name="Eisen M.B."/>
            <person name="Smith D.R."/>
            <person name="Bergman C.M."/>
            <person name="Oliver B."/>
            <person name="Markow T.A."/>
            <person name="Kaufman T.C."/>
            <person name="Kellis M."/>
            <person name="Gelbart W."/>
            <person name="Iyer V.N."/>
            <person name="Pollard D.A."/>
            <person name="Sackton T.B."/>
            <person name="Larracuente A.M."/>
            <person name="Singh N.D."/>
            <person name="Abad J.P."/>
            <person name="Abt D.N."/>
            <person name="Adryan B."/>
            <person name="Aguade M."/>
            <person name="Akashi H."/>
            <person name="Anderson W.W."/>
            <person name="Aquadro C.F."/>
            <person name="Ardell D.H."/>
            <person name="Arguello R."/>
            <person name="Artieri C.G."/>
            <person name="Barbash D.A."/>
            <person name="Barker D."/>
            <person name="Barsanti P."/>
            <person name="Batterham P."/>
            <person name="Batzoglou S."/>
            <person name="Begun D."/>
            <person name="Bhutkar A."/>
            <person name="Blanco E."/>
            <person name="Bosak S.A."/>
            <person name="Bradley R.K."/>
            <person name="Brand A.D."/>
            <person name="Brent M.R."/>
            <person name="Brooks A.N."/>
            <person name="Brown R.H."/>
            <person name="Butlin R.K."/>
            <person name="Caggese C."/>
            <person name="Calvi B.R."/>
            <person name="Bernardo de Carvalho A."/>
            <person name="Caspi A."/>
            <person name="Castrezana S."/>
            <person name="Celniker S.E."/>
            <person name="Chang J.L."/>
            <person name="Chapple C."/>
            <person name="Chatterji S."/>
            <person name="Chinwalla A."/>
            <person name="Civetta A."/>
            <person name="Clifton S.W."/>
            <person name="Comeron J.M."/>
            <person name="Costello J.C."/>
            <person name="Coyne J.A."/>
            <person name="Daub J."/>
            <person name="David R.G."/>
            <person name="Delcher A.L."/>
            <person name="Delehaunty K."/>
            <person name="Do C.B."/>
            <person name="Ebling H."/>
            <person name="Edwards K."/>
            <person name="Eickbush T."/>
            <person name="Evans J.D."/>
            <person name="Filipski A."/>
            <person name="Findeiss S."/>
            <person name="Freyhult E."/>
            <person name="Fulton L."/>
            <person name="Fulton R."/>
            <person name="Garcia A.C."/>
            <person name="Gardiner A."/>
            <person name="Garfield D.A."/>
            <person name="Garvin B.E."/>
            <person name="Gibson G."/>
            <person name="Gilbert D."/>
            <person name="Gnerre S."/>
            <person name="Godfrey J."/>
            <person name="Good R."/>
            <person name="Gotea V."/>
            <person name="Gravely B."/>
            <person name="Greenberg A.J."/>
            <person name="Griffiths-Jones S."/>
            <person name="Gross S."/>
            <person name="Guigo R."/>
            <person name="Gustafson E.A."/>
            <person name="Haerty W."/>
            <person name="Hahn M.W."/>
            <person name="Halligan D.L."/>
            <person name="Halpern A.L."/>
            <person name="Halter G.M."/>
            <person name="Han M.V."/>
            <person name="Heger A."/>
            <person name="Hillier L."/>
            <person name="Hinrichs A.S."/>
            <person name="Holmes I."/>
            <person name="Hoskins R.A."/>
            <person name="Hubisz M.J."/>
            <person name="Hultmark D."/>
            <person name="Huntley M.A."/>
            <person name="Jaffe D.B."/>
            <person name="Jagadeeshan S."/>
            <person name="Jeck W.R."/>
            <person name="Johnson J."/>
            <person name="Jones C.D."/>
            <person name="Jordan W.C."/>
            <person name="Karpen G.H."/>
            <person name="Kataoka E."/>
            <person name="Keightley P.D."/>
            <person name="Kheradpour P."/>
            <person name="Kirkness E.F."/>
            <person name="Koerich L.B."/>
            <person name="Kristiansen K."/>
            <person name="Kudrna D."/>
            <person name="Kulathinal R.J."/>
            <person name="Kumar S."/>
            <person name="Kwok R."/>
            <person name="Lander E."/>
            <person name="Langley C.H."/>
            <person name="Lapoint R."/>
            <person name="Lazzaro B.P."/>
            <person name="Lee S.J."/>
            <person name="Levesque L."/>
            <person name="Li R."/>
            <person name="Lin C.F."/>
            <person name="Lin M.F."/>
            <person name="Lindblad-Toh K."/>
            <person name="Llopart A."/>
            <person name="Long M."/>
            <person name="Low L."/>
            <person name="Lozovsky E."/>
            <person name="Lu J."/>
            <person name="Luo M."/>
            <person name="Machado C.A."/>
            <person name="Makalowski W."/>
            <person name="Marzo M."/>
            <person name="Matsuda M."/>
            <person name="Matzkin L."/>
            <person name="McAllister B."/>
            <person name="McBride C.S."/>
            <person name="McKernan B."/>
            <person name="McKernan K."/>
            <person name="Mendez-Lago M."/>
            <person name="Minx P."/>
            <person name="Mollenhauer M.U."/>
            <person name="Montooth K."/>
            <person name="Mount S.M."/>
            <person name="Mu X."/>
            <person name="Myers E."/>
            <person name="Negre B."/>
            <person name="Newfeld S."/>
            <person name="Nielsen R."/>
            <person name="Noor M.A."/>
            <person name="O'Grady P."/>
            <person name="Pachter L."/>
            <person name="Papaceit M."/>
            <person name="Parisi M.J."/>
            <person name="Parisi M."/>
            <person name="Parts L."/>
            <person name="Pedersen J.S."/>
            <person name="Pesole G."/>
            <person name="Phillippy A.M."/>
            <person name="Ponting C.P."/>
            <person name="Pop M."/>
            <person name="Porcelli D."/>
            <person name="Powell J.R."/>
            <person name="Prohaska S."/>
            <person name="Pruitt K."/>
            <person name="Puig M."/>
            <person name="Quesneville H."/>
            <person name="Ram K.R."/>
            <person name="Rand D."/>
            <person name="Rasmussen M.D."/>
            <person name="Reed L.K."/>
            <person name="Reenan R."/>
            <person name="Reily A."/>
            <person name="Remington K.A."/>
            <person name="Rieger T.T."/>
            <person name="Ritchie M.G."/>
            <person name="Robin C."/>
            <person name="Rogers Y.H."/>
            <person name="Rohde C."/>
            <person name="Rozas J."/>
            <person name="Rubenfield M.J."/>
            <person name="Ruiz A."/>
            <person name="Russo S."/>
            <person name="Salzberg S.L."/>
            <person name="Sanchez-Gracia A."/>
            <person name="Saranga D.J."/>
            <person name="Sato H."/>
            <person name="Schaeffer S.W."/>
            <person name="Schatz M.C."/>
            <person name="Schlenke T."/>
            <person name="Schwartz R."/>
            <person name="Segarra C."/>
            <person name="Singh R.S."/>
            <person name="Sirot L."/>
            <person name="Sirota M."/>
            <person name="Sisneros N.B."/>
            <person name="Smith C.D."/>
            <person name="Smith T.F."/>
            <person name="Spieth J."/>
            <person name="Stage D.E."/>
            <person name="Stark A."/>
            <person name="Stephan W."/>
            <person name="Strausberg R.L."/>
            <person name="Strempel S."/>
            <person name="Sturgill D."/>
            <person name="Sutton G."/>
            <person name="Sutton G.G."/>
            <person name="Tao W."/>
            <person name="Teichmann S."/>
            <person name="Tobari Y.N."/>
            <person name="Tomimura Y."/>
            <person name="Tsolas J.M."/>
            <person name="Valente V.L."/>
            <person name="Venter E."/>
            <person name="Venter J.C."/>
            <person name="Vicario S."/>
            <person name="Vieira F.G."/>
            <person name="Vilella A.J."/>
            <person name="Villasante A."/>
            <person name="Walenz B."/>
            <person name="Wang J."/>
            <person name="Wasserman M."/>
            <person name="Watts T."/>
            <person name="Wilson D."/>
            <person name="Wilson R.K."/>
            <person name="Wing R.A."/>
            <person name="Wolfner M.F."/>
            <person name="Wong A."/>
            <person name="Wong G.K."/>
            <person name="Wu C.I."/>
            <person name="Wu G."/>
            <person name="Yamamoto D."/>
            <person name="Yang H.P."/>
            <person name="Yang S.P."/>
            <person name="Yorke J.A."/>
            <person name="Yoshida K."/>
            <person name="Zdobnov E."/>
            <person name="Zhang P."/>
            <person name="Zhang Y."/>
            <person name="Zimin A.V."/>
            <person name="Baldwin J."/>
            <person name="Abdouelleil A."/>
            <person name="Abdulkadir J."/>
            <person name="Abebe A."/>
            <person name="Abera B."/>
            <person name="Abreu J."/>
            <person name="Acer S.C."/>
            <person name="Aftuck L."/>
            <person name="Alexander A."/>
            <person name="An P."/>
            <person name="Anderson E."/>
            <person name="Anderson S."/>
            <person name="Arachi H."/>
            <person name="Azer M."/>
            <person name="Bachantsang P."/>
            <person name="Barry A."/>
            <person name="Bayul T."/>
            <person name="Berlin A."/>
            <person name="Bessette D."/>
            <person name="Bloom T."/>
            <person name="Blye J."/>
            <person name="Boguslavskiy L."/>
            <person name="Bonnet C."/>
            <person name="Boukhgalter B."/>
            <person name="Bourzgui I."/>
            <person name="Brown A."/>
            <person name="Cahill P."/>
            <person name="Channer S."/>
            <person name="Cheshatsang Y."/>
            <person name="Chuda L."/>
            <person name="Citroen M."/>
            <person name="Collymore A."/>
            <person name="Cooke P."/>
            <person name="Costello M."/>
            <person name="D'Aco K."/>
            <person name="Daza R."/>
            <person name="De Haan G."/>
            <person name="DeGray S."/>
            <person name="DeMaso C."/>
            <person name="Dhargay N."/>
            <person name="Dooley K."/>
            <person name="Dooley E."/>
            <person name="Doricent M."/>
            <person name="Dorje P."/>
            <person name="Dorjee K."/>
            <person name="Dupes A."/>
            <person name="Elong R."/>
            <person name="Falk J."/>
            <person name="Farina A."/>
            <person name="Faro S."/>
            <person name="Ferguson D."/>
            <person name="Fisher S."/>
            <person name="Foley C.D."/>
            <person name="Franke A."/>
            <person name="Friedrich D."/>
            <person name="Gadbois L."/>
            <person name="Gearin G."/>
            <person name="Gearin C.R."/>
            <person name="Giannoukos G."/>
            <person name="Goode T."/>
            <person name="Graham J."/>
            <person name="Grandbois E."/>
            <person name="Grewal S."/>
            <person name="Gyaltsen K."/>
            <person name="Hafez N."/>
            <person name="Hagos B."/>
            <person name="Hall J."/>
            <person name="Henson C."/>
            <person name="Hollinger A."/>
            <person name="Honan T."/>
            <person name="Huard M.D."/>
            <person name="Hughes L."/>
            <person name="Hurhula B."/>
            <person name="Husby M.E."/>
            <person name="Kamat A."/>
            <person name="Kanga B."/>
            <person name="Kashin S."/>
            <person name="Khazanovich D."/>
            <person name="Kisner P."/>
            <person name="Lance K."/>
            <person name="Lara M."/>
            <person name="Lee W."/>
            <person name="Lennon N."/>
            <person name="Letendre F."/>
            <person name="LeVine R."/>
            <person name="Lipovsky A."/>
            <person name="Liu X."/>
            <person name="Liu J."/>
            <person name="Liu S."/>
            <person name="Lokyitsang T."/>
            <person name="Lokyitsang Y."/>
            <person name="Lubonja R."/>
            <person name="Lui A."/>
            <person name="MacDonald P."/>
            <person name="Magnisalis V."/>
            <person name="Maru K."/>
            <person name="Matthews C."/>
            <person name="McCusker W."/>
            <person name="McDonough S."/>
            <person name="Mehta T."/>
            <person name="Meldrim J."/>
            <person name="Meneus L."/>
            <person name="Mihai O."/>
            <person name="Mihalev A."/>
            <person name="Mihova T."/>
            <person name="Mittelman R."/>
            <person name="Mlenga V."/>
            <person name="Montmayeur A."/>
            <person name="Mulrain L."/>
            <person name="Navidi A."/>
            <person name="Naylor J."/>
            <person name="Negash T."/>
            <person name="Nguyen T."/>
            <person name="Nguyen N."/>
            <person name="Nicol R."/>
            <person name="Norbu C."/>
            <person name="Norbu N."/>
            <person name="Novod N."/>
            <person name="O'Neill B."/>
            <person name="Osman S."/>
            <person name="Markiewicz E."/>
            <person name="Oyono O.L."/>
            <person name="Patti C."/>
            <person name="Phunkhang P."/>
            <person name="Pierre F."/>
            <person name="Priest M."/>
            <person name="Raghuraman S."/>
            <person name="Rege F."/>
            <person name="Reyes R."/>
            <person name="Rise C."/>
            <person name="Rogov P."/>
            <person name="Ross K."/>
            <person name="Ryan E."/>
            <person name="Settipalli S."/>
            <person name="Shea T."/>
            <person name="Sherpa N."/>
            <person name="Shi L."/>
            <person name="Shih D."/>
            <person name="Sparrow T."/>
            <person name="Spaulding J."/>
            <person name="Stalker J."/>
            <person name="Stange-Thomann N."/>
            <person name="Stavropoulos S."/>
            <person name="Stone C."/>
            <person name="Strader C."/>
            <person name="Tesfaye S."/>
            <person name="Thomson T."/>
            <person name="Thoulutsang Y."/>
            <person name="Thoulutsang D."/>
            <person name="Topham K."/>
            <person name="Topping I."/>
            <person name="Tsamla T."/>
            <person name="Vassiliev H."/>
            <person name="Vo A."/>
            <person name="Wangchuk T."/>
            <person name="Wangdi T."/>
            <person name="Weiand M."/>
            <person name="Wilkinson J."/>
            <person name="Wilson A."/>
            <person name="Yadav S."/>
            <person name="Young G."/>
            <person name="Yu Q."/>
            <person name="Zembek L."/>
            <person name="Zhong D."/>
            <person name="Zimmer A."/>
            <person name="Zwirko Z."/>
            <person name="Jaffe D.B."/>
            <person name="Alvarez P."/>
            <person name="Brockman W."/>
            <person name="Butler J."/>
            <person name="Chin C."/>
            <person name="Gnerre S."/>
            <person name="Grabherr M."/>
            <person name="Kleber M."/>
            <person name="Mauceli E."/>
            <person name="MacCallum I."/>
        </authorList>
    </citation>
    <scope>NUCLEOTIDE SEQUENCE [LARGE SCALE GENOMIC DNA]</scope>
    <source>
        <strain evidence="4">Tucson 14030-0811.24</strain>
    </source>
</reference>
<feature type="chain" id="PRO_5006458357" evidence="2">
    <location>
        <begin position="21"/>
        <end position="154"/>
    </location>
</feature>
<organism evidence="3 4">
    <name type="scientific">Drosophila willistoni</name>
    <name type="common">Fruit fly</name>
    <dbReference type="NCBI Taxonomy" id="7260"/>
    <lineage>
        <taxon>Eukaryota</taxon>
        <taxon>Metazoa</taxon>
        <taxon>Ecdysozoa</taxon>
        <taxon>Arthropoda</taxon>
        <taxon>Hexapoda</taxon>
        <taxon>Insecta</taxon>
        <taxon>Pterygota</taxon>
        <taxon>Neoptera</taxon>
        <taxon>Endopterygota</taxon>
        <taxon>Diptera</taxon>
        <taxon>Brachycera</taxon>
        <taxon>Muscomorpha</taxon>
        <taxon>Ephydroidea</taxon>
        <taxon>Drosophilidae</taxon>
        <taxon>Drosophila</taxon>
        <taxon>Sophophora</taxon>
    </lineage>
</organism>
<accession>B4NDX6</accession>